<reference evidence="2 3" key="1">
    <citation type="submission" date="2018-06" db="EMBL/GenBank/DDBJ databases">
        <title>Comparative genomics reveals the genomic features of Rhizophagus irregularis, R. cerebriforme, R. diaphanum and Gigaspora rosea, and their symbiotic lifestyle signature.</title>
        <authorList>
            <person name="Morin E."/>
            <person name="San Clemente H."/>
            <person name="Chen E.C.H."/>
            <person name="De La Providencia I."/>
            <person name="Hainaut M."/>
            <person name="Kuo A."/>
            <person name="Kohler A."/>
            <person name="Murat C."/>
            <person name="Tang N."/>
            <person name="Roy S."/>
            <person name="Loubradou J."/>
            <person name="Henrissat B."/>
            <person name="Grigoriev I.V."/>
            <person name="Corradi N."/>
            <person name="Roux C."/>
            <person name="Martin F.M."/>
        </authorList>
    </citation>
    <scope>NUCLEOTIDE SEQUENCE [LARGE SCALE GENOMIC DNA]</scope>
    <source>
        <strain evidence="2 3">DAOM 194757</strain>
    </source>
</reference>
<comment type="caution">
    <text evidence="2">The sequence shown here is derived from an EMBL/GenBank/DDBJ whole genome shotgun (WGS) entry which is preliminary data.</text>
</comment>
<gene>
    <name evidence="2" type="ORF">C2G38_2030039</name>
</gene>
<keyword evidence="3" id="KW-1185">Reference proteome</keyword>
<accession>A0A397VXI1</accession>
<proteinExistence type="predicted"/>
<protein>
    <submittedName>
        <fullName evidence="2">Uncharacterized protein</fullName>
    </submittedName>
</protein>
<sequence length="148" mass="16928">MTMSKKFLHLTILAFICIITGLVQAAPLKRDESSPETKLTFTDVRSKELTAIFEWHLGAVATSTILMNMVVEFHTDKYDITCYEFQILDCDGKLAFDPTKDIIAGNVCKRNFVFFTEQFIGIEKPADLENYTLVIRRDNHEIGRSRIS</sequence>
<dbReference type="Proteomes" id="UP000266673">
    <property type="component" value="Unassembled WGS sequence"/>
</dbReference>
<keyword evidence="1" id="KW-0732">Signal</keyword>
<dbReference type="AlphaFoldDB" id="A0A397VXI1"/>
<organism evidence="2 3">
    <name type="scientific">Gigaspora rosea</name>
    <dbReference type="NCBI Taxonomy" id="44941"/>
    <lineage>
        <taxon>Eukaryota</taxon>
        <taxon>Fungi</taxon>
        <taxon>Fungi incertae sedis</taxon>
        <taxon>Mucoromycota</taxon>
        <taxon>Glomeromycotina</taxon>
        <taxon>Glomeromycetes</taxon>
        <taxon>Diversisporales</taxon>
        <taxon>Gigasporaceae</taxon>
        <taxon>Gigaspora</taxon>
    </lineage>
</organism>
<name>A0A397VXI1_9GLOM</name>
<dbReference type="OrthoDB" id="2322191at2759"/>
<evidence type="ECO:0000313" key="2">
    <source>
        <dbReference type="EMBL" id="RIB26658.1"/>
    </source>
</evidence>
<feature type="signal peptide" evidence="1">
    <location>
        <begin position="1"/>
        <end position="25"/>
    </location>
</feature>
<dbReference type="EMBL" id="QKWP01000128">
    <property type="protein sequence ID" value="RIB26658.1"/>
    <property type="molecule type" value="Genomic_DNA"/>
</dbReference>
<evidence type="ECO:0000256" key="1">
    <source>
        <dbReference type="SAM" id="SignalP"/>
    </source>
</evidence>
<feature type="chain" id="PRO_5017445572" evidence="1">
    <location>
        <begin position="26"/>
        <end position="148"/>
    </location>
</feature>
<evidence type="ECO:0000313" key="3">
    <source>
        <dbReference type="Proteomes" id="UP000266673"/>
    </source>
</evidence>